<protein>
    <submittedName>
        <fullName evidence="1">Uncharacterized protein</fullName>
    </submittedName>
</protein>
<reference evidence="1" key="1">
    <citation type="journal article" date="2020" name="Stud. Mycol.">
        <title>101 Dothideomycetes genomes: a test case for predicting lifestyles and emergence of pathogens.</title>
        <authorList>
            <person name="Haridas S."/>
            <person name="Albert R."/>
            <person name="Binder M."/>
            <person name="Bloem J."/>
            <person name="Labutti K."/>
            <person name="Salamov A."/>
            <person name="Andreopoulos B."/>
            <person name="Baker S."/>
            <person name="Barry K."/>
            <person name="Bills G."/>
            <person name="Bluhm B."/>
            <person name="Cannon C."/>
            <person name="Castanera R."/>
            <person name="Culley D."/>
            <person name="Daum C."/>
            <person name="Ezra D."/>
            <person name="Gonzalez J."/>
            <person name="Henrissat B."/>
            <person name="Kuo A."/>
            <person name="Liang C."/>
            <person name="Lipzen A."/>
            <person name="Lutzoni F."/>
            <person name="Magnuson J."/>
            <person name="Mondo S."/>
            <person name="Nolan M."/>
            <person name="Ohm R."/>
            <person name="Pangilinan J."/>
            <person name="Park H.-J."/>
            <person name="Ramirez L."/>
            <person name="Alfaro M."/>
            <person name="Sun H."/>
            <person name="Tritt A."/>
            <person name="Yoshinaga Y."/>
            <person name="Zwiers L.-H."/>
            <person name="Turgeon B."/>
            <person name="Goodwin S."/>
            <person name="Spatafora J."/>
            <person name="Crous P."/>
            <person name="Grigoriev I."/>
        </authorList>
    </citation>
    <scope>NUCLEOTIDE SEQUENCE</scope>
    <source>
        <strain evidence="1">ATCC 200398</strain>
    </source>
</reference>
<keyword evidence="2" id="KW-1185">Reference proteome</keyword>
<comment type="caution">
    <text evidence="1">The sequence shown here is derived from an EMBL/GenBank/DDBJ whole genome shotgun (WGS) entry which is preliminary data.</text>
</comment>
<sequence length="968" mass="104424">MKLLTVLLSFLVWVTSTLAIGQPASLTFSEIEGGLKLAATGSAPTIVIDGKDWAGVTRAGNDLANDFGLVTGTKGKVATGTSGLSDTPAIIAGTLGKSPLIDGLVSAGKLDVSRIKGKWESFTSQLISNPAEGISSALVLAGSDKRGTIYALYDISEQIGVSPWYWWADVPPKKKTAIYALNTKKVQGPPSVKYRGIFLNDEQPALTNWVKANYGKYDSRFHAKVFELLLRLRANYFWPTMWDSRFYVDDAKNGPLADEFGVVMGTSHTEPMARADKEKVKPWDWKSNESNLKKYMQDGVARAKNWETLWTMGMRGDGDTSSPTLDSKNLVSVIEYQQSILKSGLGVSDLAGVPQMWCVYKEVGGYYQAGMKIPDDVTILWSDDNSGNIQRLPIPSEVNRSGGAGVYYHFDYVGDPRNYKWINSIQLSKTWQQMHLAYHKNASQIWIVNVGDLKPLEIPISHFLDMAYDMSKFSSPDSTDTWLQAWATREFGDEAASNTAYAMSTYGKLIIRRKYELLNQSPFMLSTTNYDEAELVLHEWESLLTKAQAVYDSLDAATQIAFFEMVLHPILAGGIVQRVYINAARNKAYSAQKRMSANTLADDVKAAYAQDGVVQKRYHGLLSGKWNHMMDQLHFGYSNWQDPSSNSMPSVQTISTTAPSTGLLGVSVQGSTASTPGDPAPSLLPLSPYTPENRTIDLYARGSGSVDFTIKASTAYIRITPASGTLSYPSGTSDIRATISVDWTAAPTGSSTVVITITPKSGTEVKLNLPISNVAVPDGFKGYVESNGAVAMEMSGYSSVVPGSSGATLGLIPNYGRTESGLTLLPVEAGTQTTASGPKAVFNFHAFTSTTSAKVTVYLPPSFNVNPSNPFKLALALDDATPTTLSPVPSSTLGAMPSDWRDSVVNGARVVSTSVGKVDAGSHKLSVWLLEPGATVHRLVVDLGGVKASYLGPPESVRVGAGGKGLIG</sequence>
<evidence type="ECO:0000313" key="1">
    <source>
        <dbReference type="EMBL" id="KAF2472868.1"/>
    </source>
</evidence>
<name>A0ACB6R218_9PLEO</name>
<evidence type="ECO:0000313" key="2">
    <source>
        <dbReference type="Proteomes" id="UP000799755"/>
    </source>
</evidence>
<dbReference type="Proteomes" id="UP000799755">
    <property type="component" value="Unassembled WGS sequence"/>
</dbReference>
<accession>A0ACB6R218</accession>
<dbReference type="EMBL" id="MU003501">
    <property type="protein sequence ID" value="KAF2472868.1"/>
    <property type="molecule type" value="Genomic_DNA"/>
</dbReference>
<gene>
    <name evidence="1" type="ORF">BDR25DRAFT_341669</name>
</gene>
<proteinExistence type="predicted"/>
<organism evidence="1 2">
    <name type="scientific">Lindgomyces ingoldianus</name>
    <dbReference type="NCBI Taxonomy" id="673940"/>
    <lineage>
        <taxon>Eukaryota</taxon>
        <taxon>Fungi</taxon>
        <taxon>Dikarya</taxon>
        <taxon>Ascomycota</taxon>
        <taxon>Pezizomycotina</taxon>
        <taxon>Dothideomycetes</taxon>
        <taxon>Pleosporomycetidae</taxon>
        <taxon>Pleosporales</taxon>
        <taxon>Lindgomycetaceae</taxon>
        <taxon>Lindgomyces</taxon>
    </lineage>
</organism>